<evidence type="ECO:0000313" key="2">
    <source>
        <dbReference type="Proteomes" id="UP000218702"/>
    </source>
</evidence>
<proteinExistence type="predicted"/>
<dbReference type="EMBL" id="AP018316">
    <property type="protein sequence ID" value="BAZ88188.1"/>
    <property type="molecule type" value="Genomic_DNA"/>
</dbReference>
<gene>
    <name evidence="1" type="ORF">NIES806_44220</name>
</gene>
<keyword evidence="2" id="KW-1185">Reference proteome</keyword>
<sequence length="60" mass="6690">MVLKNIASSDVLYYNVEPSVLVTPVGHNVFVLTLMKNQNYSIWLNNAILNCPVISELLLA</sequence>
<protein>
    <submittedName>
        <fullName evidence="1">Uncharacterized protein</fullName>
    </submittedName>
</protein>
<dbReference type="Proteomes" id="UP000218702">
    <property type="component" value="Chromosome"/>
</dbReference>
<organism evidence="1 2">
    <name type="scientific">Dolichospermum compactum NIES-806</name>
    <dbReference type="NCBI Taxonomy" id="1973481"/>
    <lineage>
        <taxon>Bacteria</taxon>
        <taxon>Bacillati</taxon>
        <taxon>Cyanobacteriota</taxon>
        <taxon>Cyanophyceae</taxon>
        <taxon>Nostocales</taxon>
        <taxon>Aphanizomenonaceae</taxon>
        <taxon>Dolichospermum</taxon>
        <taxon>Dolichospermum compactum</taxon>
    </lineage>
</organism>
<accession>A0A1Z4V9R1</accession>
<evidence type="ECO:0000313" key="1">
    <source>
        <dbReference type="EMBL" id="BAZ88188.1"/>
    </source>
</evidence>
<dbReference type="KEGG" id="dcm:NIES806_44220"/>
<name>A0A1Z4V9R1_9CYAN</name>
<dbReference type="AlphaFoldDB" id="A0A1Z4V9R1"/>
<reference evidence="1 2" key="1">
    <citation type="submission" date="2017-06" db="EMBL/GenBank/DDBJ databases">
        <title>Genome sequencing of cyanobaciteial culture collection at National Institute for Environmental Studies (NIES).</title>
        <authorList>
            <person name="Hirose Y."/>
            <person name="Shimura Y."/>
            <person name="Fujisawa T."/>
            <person name="Nakamura Y."/>
            <person name="Kawachi M."/>
        </authorList>
    </citation>
    <scope>NUCLEOTIDE SEQUENCE [LARGE SCALE GENOMIC DNA]</scope>
    <source>
        <strain evidence="1 2">NIES-806</strain>
    </source>
</reference>